<dbReference type="PANTHER" id="PTHR39338">
    <property type="entry name" value="BLL5662 PROTEIN-RELATED"/>
    <property type="match status" value="1"/>
</dbReference>
<feature type="region of interest" description="Disordered" evidence="1">
    <location>
        <begin position="80"/>
        <end position="129"/>
    </location>
</feature>
<feature type="compositionally biased region" description="Polar residues" evidence="1">
    <location>
        <begin position="80"/>
        <end position="105"/>
    </location>
</feature>
<feature type="compositionally biased region" description="Basic and acidic residues" evidence="1">
    <location>
        <begin position="107"/>
        <end position="127"/>
    </location>
</feature>
<protein>
    <submittedName>
        <fullName evidence="3">Protein containing von Willebrand factor type A (VWA) domain</fullName>
    </submittedName>
</protein>
<organism evidence="3 4">
    <name type="scientific">Saccharomonospora marina XMU15</name>
    <dbReference type="NCBI Taxonomy" id="882083"/>
    <lineage>
        <taxon>Bacteria</taxon>
        <taxon>Bacillati</taxon>
        <taxon>Actinomycetota</taxon>
        <taxon>Actinomycetes</taxon>
        <taxon>Pseudonocardiales</taxon>
        <taxon>Pseudonocardiaceae</taxon>
        <taxon>Saccharomonospora</taxon>
    </lineage>
</organism>
<proteinExistence type="predicted"/>
<dbReference type="STRING" id="882083.SacmaDRAFT_0813"/>
<evidence type="ECO:0000313" key="4">
    <source>
        <dbReference type="Proteomes" id="UP000004926"/>
    </source>
</evidence>
<dbReference type="RefSeq" id="WP_009152495.1">
    <property type="nucleotide sequence ID" value="NZ_CM001439.1"/>
</dbReference>
<gene>
    <name evidence="3" type="ORF">SacmaDRAFT_0813</name>
</gene>
<name>H5X878_9PSEU</name>
<dbReference type="EMBL" id="CM001439">
    <property type="protein sequence ID" value="EHR49109.1"/>
    <property type="molecule type" value="Genomic_DNA"/>
</dbReference>
<evidence type="ECO:0000259" key="2">
    <source>
        <dbReference type="SMART" id="SM00327"/>
    </source>
</evidence>
<reference evidence="3 4" key="1">
    <citation type="journal article" date="2012" name="Stand. Genomic Sci.">
        <title>Genome sequence of the ocean sediment bacterium Saccharomonospora marina type strain (XMU15(T)).</title>
        <authorList>
            <person name="Klenk H.P."/>
            <person name="Lu M."/>
            <person name="Lucas S."/>
            <person name="Lapidus A."/>
            <person name="Copeland A."/>
            <person name="Pitluck S."/>
            <person name="Goodwin L.A."/>
            <person name="Han C."/>
            <person name="Tapia R."/>
            <person name="Brambilla E.M."/>
            <person name="Potter G."/>
            <person name="Land M."/>
            <person name="Ivanova N."/>
            <person name="Rohde M."/>
            <person name="Goker M."/>
            <person name="Detter J.C."/>
            <person name="Li W.J."/>
            <person name="Kyrpides N.C."/>
            <person name="Woyke T."/>
        </authorList>
    </citation>
    <scope>NUCLEOTIDE SEQUENCE [LARGE SCALE GENOMIC DNA]</scope>
    <source>
        <strain evidence="3 4">XMU15</strain>
    </source>
</reference>
<dbReference type="eggNOG" id="COG3552">
    <property type="taxonomic scope" value="Bacteria"/>
</dbReference>
<dbReference type="Gene3D" id="3.40.50.410">
    <property type="entry name" value="von Willebrand factor, type A domain"/>
    <property type="match status" value="1"/>
</dbReference>
<dbReference type="SMART" id="SM00327">
    <property type="entry name" value="VWA"/>
    <property type="match status" value="1"/>
</dbReference>
<evidence type="ECO:0000256" key="1">
    <source>
        <dbReference type="SAM" id="MobiDB-lite"/>
    </source>
</evidence>
<dbReference type="SUPFAM" id="SSF53300">
    <property type="entry name" value="vWA-like"/>
    <property type="match status" value="1"/>
</dbReference>
<dbReference type="InterPro" id="IPR036465">
    <property type="entry name" value="vWFA_dom_sf"/>
</dbReference>
<dbReference type="Pfam" id="PF05762">
    <property type="entry name" value="VWA_CoxE"/>
    <property type="match status" value="1"/>
</dbReference>
<feature type="domain" description="VWFA" evidence="2">
    <location>
        <begin position="210"/>
        <end position="377"/>
    </location>
</feature>
<dbReference type="HOGENOM" id="CLU_042261_0_0_11"/>
<dbReference type="InterPro" id="IPR002035">
    <property type="entry name" value="VWF_A"/>
</dbReference>
<accession>H5X878</accession>
<sequence length="384" mass="41129">MLAELSARLCAALRAEGLPVGADRAARFARSVVAVSPGTADELYWCALATLTADPSDVAVLGRVFDSVFGELGVELPSRTASVTPAGTDTAPGSSAARTAQQASPQGERDGHREAGRSGEGEEREVRTPTLGVAVERLARRDFAELDPDELASLVEAMRRFRIATPLRRSRRHRAAAAGRQFDMRETLRRARRTGAEPVLLRRRTQRLKPRRLVVLCDISGSMQAHARAMLQLLVSAAGGAEAEVFTFATRLTRLTPVLAADPATALREAGQAAPDWSGGTRIGENLREFIESHGAKGMARSAVVVVISDGWEAGDPALLGEQMARLARLAYRVVWVNPRTAKPGYRPLTGGMAAAWPHCAAVVSAHRLDVIGELVEAIAADRK</sequence>
<dbReference type="Proteomes" id="UP000004926">
    <property type="component" value="Chromosome"/>
</dbReference>
<dbReference type="InterPro" id="IPR011195">
    <property type="entry name" value="UCP010256"/>
</dbReference>
<dbReference type="PANTHER" id="PTHR39338:SF6">
    <property type="entry name" value="BLL5662 PROTEIN"/>
    <property type="match status" value="1"/>
</dbReference>
<dbReference type="OrthoDB" id="9790469at2"/>
<dbReference type="AlphaFoldDB" id="H5X878"/>
<evidence type="ECO:0000313" key="3">
    <source>
        <dbReference type="EMBL" id="EHR49109.1"/>
    </source>
</evidence>
<dbReference type="PIRSF" id="PIRSF010256">
    <property type="entry name" value="CoxE_vWa"/>
    <property type="match status" value="1"/>
</dbReference>
<dbReference type="CDD" id="cd00198">
    <property type="entry name" value="vWFA"/>
    <property type="match status" value="1"/>
</dbReference>
<keyword evidence="4" id="KW-1185">Reference proteome</keyword>
<dbReference type="InterPro" id="IPR008912">
    <property type="entry name" value="Uncharacterised_CoxE"/>
</dbReference>